<dbReference type="Pfam" id="PF00128">
    <property type="entry name" value="Alpha-amylase"/>
    <property type="match status" value="1"/>
</dbReference>
<dbReference type="InterPro" id="IPR017853">
    <property type="entry name" value="GH"/>
</dbReference>
<dbReference type="GO" id="GO:0004135">
    <property type="term" value="F:amylo-alpha-1,6-glucosidase activity"/>
    <property type="evidence" value="ECO:0007669"/>
    <property type="project" value="InterPro"/>
</dbReference>
<dbReference type="NCBIfam" id="TIGR02100">
    <property type="entry name" value="glgX_debranch"/>
    <property type="match status" value="1"/>
</dbReference>
<dbReference type="SUPFAM" id="SSF51011">
    <property type="entry name" value="Glycosyl hydrolase domain"/>
    <property type="match status" value="1"/>
</dbReference>
<comment type="similarity">
    <text evidence="1">Belongs to the glycosyl hydrolase 13 family.</text>
</comment>
<feature type="region of interest" description="Disordered" evidence="4">
    <location>
        <begin position="1"/>
        <end position="21"/>
    </location>
</feature>
<evidence type="ECO:0000256" key="4">
    <source>
        <dbReference type="SAM" id="MobiDB-lite"/>
    </source>
</evidence>
<dbReference type="GO" id="GO:0005980">
    <property type="term" value="P:glycogen catabolic process"/>
    <property type="evidence" value="ECO:0007669"/>
    <property type="project" value="InterPro"/>
</dbReference>
<evidence type="ECO:0000256" key="2">
    <source>
        <dbReference type="ARBA" id="ARBA00022801"/>
    </source>
</evidence>
<organism evidence="6 7">
    <name type="scientific">Pseudoroseicyclus aestuarii</name>
    <dbReference type="NCBI Taxonomy" id="1795041"/>
    <lineage>
        <taxon>Bacteria</taxon>
        <taxon>Pseudomonadati</taxon>
        <taxon>Pseudomonadota</taxon>
        <taxon>Alphaproteobacteria</taxon>
        <taxon>Rhodobacterales</taxon>
        <taxon>Paracoccaceae</taxon>
        <taxon>Pseudoroseicyclus</taxon>
    </lineage>
</organism>
<dbReference type="CDD" id="cd02856">
    <property type="entry name" value="E_set_GDE_Isoamylase_N"/>
    <property type="match status" value="1"/>
</dbReference>
<dbReference type="SUPFAM" id="SSF51445">
    <property type="entry name" value="(Trans)glycosidases"/>
    <property type="match status" value="1"/>
</dbReference>
<dbReference type="Gene3D" id="3.20.20.80">
    <property type="entry name" value="Glycosidases"/>
    <property type="match status" value="1"/>
</dbReference>
<keyword evidence="3" id="KW-0326">Glycosidase</keyword>
<dbReference type="RefSeq" id="WP_110813010.1">
    <property type="nucleotide sequence ID" value="NZ_QJTE01000001.1"/>
</dbReference>
<feature type="region of interest" description="Disordered" evidence="4">
    <location>
        <begin position="473"/>
        <end position="497"/>
    </location>
</feature>
<gene>
    <name evidence="6" type="ORF">DFP88_101683</name>
</gene>
<dbReference type="Gene3D" id="2.60.40.1180">
    <property type="entry name" value="Golgi alpha-mannosidase II"/>
    <property type="match status" value="1"/>
</dbReference>
<reference evidence="6 7" key="1">
    <citation type="submission" date="2018-06" db="EMBL/GenBank/DDBJ databases">
        <title>Genomic Encyclopedia of Type Strains, Phase III (KMG-III): the genomes of soil and plant-associated and newly described type strains.</title>
        <authorList>
            <person name="Whitman W."/>
        </authorList>
    </citation>
    <scope>NUCLEOTIDE SEQUENCE [LARGE SCALE GENOMIC DNA]</scope>
    <source>
        <strain evidence="6 7">CECT 9025</strain>
    </source>
</reference>
<dbReference type="EMBL" id="QJTE01000001">
    <property type="protein sequence ID" value="PYE86008.1"/>
    <property type="molecule type" value="Genomic_DNA"/>
</dbReference>
<sequence length="709" mass="79339">MTLDARTIARTAAPGPGQPYPLGATPDEEGVNFALFSINAEAIELCLFSPEGEELRRVMLPEKTHHVWHGHLPGLRPGQHYGYRVHGPYAPEQGHRFNPYKLLIDPYARQLTGHPTWHDALMGYVPGHEEADLSFDTRDSAPYMPRAVVTERPQVHPRRPGRPLEESVIYEAHVKGLTAGRGDIPDRGGFLGLASEPILDHLTDLGVTAIELLPVQAFLTDRFLADKGLTNYWGYQTIGFHAPEPQYLSIGKIVEFRQMVDRFHEAGIEVILDVVYNHTGEGNHLGPTLSFRGIDNATYYRLAEDPRYILDDTGCGNSLNAAHPMVLRMITDSLRYWVEVMGVDGFRFDLASTLGRLPHGFDRRAPFFQALRQDPVLSTVKLIAEPWDIGPGGYQLGAYPPPFSEWNDKFRDDVRRFWRRDGGLVGRLSQRVAGSARQFDHDGRPASASVNFITAHDGFTLMDTVSYAEKHNEANGEDNRDGHSDNHSGNLGQEGPTEDAAIIAARDRRRRNLMATLLLSQGTPMLLAGDELGNSQGGNNNAYCQDNPIGWVDWEGADPAFLAFVKKLIAFRQEHPILRQKRFLHAQPRQTDGMPDLFWRRANGQPMTPEDWQDPSRKLICVEMRTASGTPDYATLEYAIFAVFNQGRPARVTLPEPPPGRHWVRYIDTARPDEIPKPHGKRTRVQGSSVIAMVLEPDGKDADDGRHHG</sequence>
<protein>
    <submittedName>
        <fullName evidence="6">Glycogen operon protein</fullName>
    </submittedName>
</protein>
<accession>A0A318TCH3</accession>
<feature type="compositionally biased region" description="Basic and acidic residues" evidence="4">
    <location>
        <begin position="473"/>
        <end position="486"/>
    </location>
</feature>
<keyword evidence="7" id="KW-1185">Reference proteome</keyword>
<proteinExistence type="inferred from homology"/>
<dbReference type="AlphaFoldDB" id="A0A318TCH3"/>
<evidence type="ECO:0000256" key="1">
    <source>
        <dbReference type="ARBA" id="ARBA00008061"/>
    </source>
</evidence>
<dbReference type="SUPFAM" id="SSF81296">
    <property type="entry name" value="E set domains"/>
    <property type="match status" value="1"/>
</dbReference>
<keyword evidence="2" id="KW-0378">Hydrolase</keyword>
<evidence type="ECO:0000313" key="7">
    <source>
        <dbReference type="Proteomes" id="UP000248311"/>
    </source>
</evidence>
<evidence type="ECO:0000259" key="5">
    <source>
        <dbReference type="SMART" id="SM00642"/>
    </source>
</evidence>
<dbReference type="InterPro" id="IPR004193">
    <property type="entry name" value="Glyco_hydro_13_N"/>
</dbReference>
<dbReference type="Pfam" id="PF02922">
    <property type="entry name" value="CBM_48"/>
    <property type="match status" value="1"/>
</dbReference>
<dbReference type="OrthoDB" id="3236218at2"/>
<dbReference type="InterPro" id="IPR013783">
    <property type="entry name" value="Ig-like_fold"/>
</dbReference>
<evidence type="ECO:0000313" key="6">
    <source>
        <dbReference type="EMBL" id="PYE86008.1"/>
    </source>
</evidence>
<feature type="domain" description="Glycosyl hydrolase family 13 catalytic" evidence="5">
    <location>
        <begin position="171"/>
        <end position="572"/>
    </location>
</feature>
<evidence type="ECO:0000256" key="3">
    <source>
        <dbReference type="ARBA" id="ARBA00023295"/>
    </source>
</evidence>
<dbReference type="CDD" id="cd11326">
    <property type="entry name" value="AmyAc_Glg_debranch"/>
    <property type="match status" value="1"/>
</dbReference>
<dbReference type="InterPro" id="IPR011837">
    <property type="entry name" value="Glycogen_debranch_GlgX"/>
</dbReference>
<name>A0A318TCH3_9RHOB</name>
<dbReference type="InterPro" id="IPR014756">
    <property type="entry name" value="Ig_E-set"/>
</dbReference>
<dbReference type="InterPro" id="IPR044505">
    <property type="entry name" value="GlgX_Isoamylase_N_E_set"/>
</dbReference>
<dbReference type="Proteomes" id="UP000248311">
    <property type="component" value="Unassembled WGS sequence"/>
</dbReference>
<dbReference type="Gene3D" id="2.60.40.10">
    <property type="entry name" value="Immunoglobulins"/>
    <property type="match status" value="1"/>
</dbReference>
<dbReference type="InterPro" id="IPR006047">
    <property type="entry name" value="GH13_cat_dom"/>
</dbReference>
<comment type="caution">
    <text evidence="6">The sequence shown here is derived from an EMBL/GenBank/DDBJ whole genome shotgun (WGS) entry which is preliminary data.</text>
</comment>
<dbReference type="PANTHER" id="PTHR43002">
    <property type="entry name" value="GLYCOGEN DEBRANCHING ENZYME"/>
    <property type="match status" value="1"/>
</dbReference>
<dbReference type="InterPro" id="IPR013780">
    <property type="entry name" value="Glyco_hydro_b"/>
</dbReference>
<dbReference type="SMART" id="SM00642">
    <property type="entry name" value="Aamy"/>
    <property type="match status" value="1"/>
</dbReference>